<keyword evidence="3" id="KW-0482">Metalloprotease</keyword>
<comment type="caution">
    <text evidence="3">The sequence shown here is derived from an EMBL/GenBank/DDBJ whole genome shotgun (WGS) entry which is preliminary data.</text>
</comment>
<evidence type="ECO:0000259" key="2">
    <source>
        <dbReference type="Pfam" id="PF02517"/>
    </source>
</evidence>
<name>A0A942SXS8_9BACI</name>
<dbReference type="Pfam" id="PF02517">
    <property type="entry name" value="Rce1-like"/>
    <property type="match status" value="1"/>
</dbReference>
<evidence type="ECO:0000313" key="3">
    <source>
        <dbReference type="EMBL" id="MBS4181790.1"/>
    </source>
</evidence>
<protein>
    <submittedName>
        <fullName evidence="3">CPBP family intramembrane metalloprotease</fullName>
    </submittedName>
</protein>
<feature type="transmembrane region" description="Helical" evidence="1">
    <location>
        <begin position="140"/>
        <end position="167"/>
    </location>
</feature>
<accession>A0A942SXS8</accession>
<reference evidence="3" key="1">
    <citation type="submission" date="2021-05" db="EMBL/GenBank/DDBJ databases">
        <title>Novel Bacillus species.</title>
        <authorList>
            <person name="Liu G."/>
        </authorList>
    </citation>
    <scope>NUCLEOTIDE SEQUENCE</scope>
    <source>
        <strain evidence="3">FJAT-50051</strain>
    </source>
</reference>
<dbReference type="InterPro" id="IPR003675">
    <property type="entry name" value="Rce1/LyrA-like_dom"/>
</dbReference>
<dbReference type="GO" id="GO:0080120">
    <property type="term" value="P:CAAX-box protein maturation"/>
    <property type="evidence" value="ECO:0007669"/>
    <property type="project" value="UniProtKB-ARBA"/>
</dbReference>
<feature type="transmembrane region" description="Helical" evidence="1">
    <location>
        <begin position="203"/>
        <end position="222"/>
    </location>
</feature>
<dbReference type="GO" id="GO:0008237">
    <property type="term" value="F:metallopeptidase activity"/>
    <property type="evidence" value="ECO:0007669"/>
    <property type="project" value="UniProtKB-KW"/>
</dbReference>
<feature type="transmembrane region" description="Helical" evidence="1">
    <location>
        <begin position="98"/>
        <end position="120"/>
    </location>
</feature>
<keyword evidence="1" id="KW-1133">Transmembrane helix</keyword>
<keyword evidence="1" id="KW-0472">Membrane</keyword>
<gene>
    <name evidence="3" type="ORF">KHB02_10360</name>
</gene>
<organism evidence="3">
    <name type="scientific">Neobacillus citreus</name>
    <dbReference type="NCBI Taxonomy" id="2833578"/>
    <lineage>
        <taxon>Bacteria</taxon>
        <taxon>Bacillati</taxon>
        <taxon>Bacillota</taxon>
        <taxon>Bacilli</taxon>
        <taxon>Bacillales</taxon>
        <taxon>Bacillaceae</taxon>
        <taxon>Neobacillus</taxon>
    </lineage>
</organism>
<dbReference type="GO" id="GO:0004175">
    <property type="term" value="F:endopeptidase activity"/>
    <property type="evidence" value="ECO:0007669"/>
    <property type="project" value="UniProtKB-ARBA"/>
</dbReference>
<dbReference type="EMBL" id="JAGYPE010000002">
    <property type="protein sequence ID" value="MBS4181790.1"/>
    <property type="molecule type" value="Genomic_DNA"/>
</dbReference>
<keyword evidence="1" id="KW-0812">Transmembrane</keyword>
<feature type="transmembrane region" description="Helical" evidence="1">
    <location>
        <begin position="34"/>
        <end position="54"/>
    </location>
</feature>
<feature type="domain" description="CAAX prenyl protease 2/Lysostaphin resistance protein A-like" evidence="2">
    <location>
        <begin position="138"/>
        <end position="239"/>
    </location>
</feature>
<keyword evidence="3" id="KW-0378">Hydrolase</keyword>
<dbReference type="AlphaFoldDB" id="A0A942SXS8"/>
<feature type="transmembrane region" description="Helical" evidence="1">
    <location>
        <begin position="60"/>
        <end position="77"/>
    </location>
</feature>
<proteinExistence type="predicted"/>
<feature type="transmembrane region" description="Helical" evidence="1">
    <location>
        <begin position="179"/>
        <end position="197"/>
    </location>
</feature>
<sequence length="253" mass="27028">MEPKRRFGRLVERPDGRDFPFYDGDPLALTTGRWLAVVAACVVGFLALVLIPVADQYTNLVNRVLFPAIPLALFIAFTGRRWTALFRRLGWADVGTMIVFWLLNAAVSALVAAVFLGSGVTTAANGAVDGLVDQGPGQVVAFFVGTGIQLFGEEVFTILPFLAVMYWMTAKAGTSRTTAVVVAWLVTALWFGAAHLPTYGWNVVQALVGIGIARLVLTLAFIRTKNLAVSTGAHVLNDWSGFAVALVAASAQG</sequence>
<evidence type="ECO:0000256" key="1">
    <source>
        <dbReference type="SAM" id="Phobius"/>
    </source>
</evidence>
<keyword evidence="3" id="KW-0645">Protease</keyword>